<organism evidence="9">
    <name type="scientific">Klosneuvirus KNV1</name>
    <dbReference type="NCBI Taxonomy" id="1977640"/>
    <lineage>
        <taxon>Viruses</taxon>
        <taxon>Varidnaviria</taxon>
        <taxon>Bamfordvirae</taxon>
        <taxon>Nucleocytoviricota</taxon>
        <taxon>Megaviricetes</taxon>
        <taxon>Imitervirales</taxon>
        <taxon>Mimiviridae</taxon>
        <taxon>Klosneuvirinae</taxon>
        <taxon>Klosneuvirus</taxon>
    </lineage>
</organism>
<proteinExistence type="predicted"/>
<evidence type="ECO:0000256" key="7">
    <source>
        <dbReference type="RuleBase" id="RU371123"/>
    </source>
</evidence>
<evidence type="ECO:0000256" key="2">
    <source>
        <dbReference type="ARBA" id="ARBA00022630"/>
    </source>
</evidence>
<dbReference type="InterPro" id="IPR017905">
    <property type="entry name" value="ERV/ALR_sulphydryl_oxidase"/>
</dbReference>
<dbReference type="GO" id="GO:0050660">
    <property type="term" value="F:flavin adenine dinucleotide binding"/>
    <property type="evidence" value="ECO:0007669"/>
    <property type="project" value="TreeGrafter"/>
</dbReference>
<keyword evidence="7" id="KW-1133">Transmembrane helix</keyword>
<evidence type="ECO:0000259" key="8">
    <source>
        <dbReference type="PROSITE" id="PS51324"/>
    </source>
</evidence>
<dbReference type="EC" id="1.8.3.2" evidence="7"/>
<evidence type="ECO:0000256" key="3">
    <source>
        <dbReference type="ARBA" id="ARBA00022827"/>
    </source>
</evidence>
<comment type="catalytic activity">
    <reaction evidence="6 7">
        <text>2 R'C(R)SH + O2 = R'C(R)S-S(R)CR' + H2O2</text>
        <dbReference type="Rhea" id="RHEA:17357"/>
        <dbReference type="ChEBI" id="CHEBI:15379"/>
        <dbReference type="ChEBI" id="CHEBI:16240"/>
        <dbReference type="ChEBI" id="CHEBI:16520"/>
        <dbReference type="ChEBI" id="CHEBI:17412"/>
        <dbReference type="EC" id="1.8.3.2"/>
    </reaction>
</comment>
<evidence type="ECO:0000256" key="1">
    <source>
        <dbReference type="ARBA" id="ARBA00001974"/>
    </source>
</evidence>
<name>A0A1V0SJ57_9VIRU</name>
<dbReference type="Gene3D" id="1.20.120.310">
    <property type="entry name" value="ERV/ALR sulfhydryl oxidase domain"/>
    <property type="match status" value="1"/>
</dbReference>
<evidence type="ECO:0000256" key="6">
    <source>
        <dbReference type="ARBA" id="ARBA00048864"/>
    </source>
</evidence>
<keyword evidence="2 7" id="KW-0285">Flavoprotein</keyword>
<comment type="cofactor">
    <cofactor evidence="1 7">
        <name>FAD</name>
        <dbReference type="ChEBI" id="CHEBI:57692"/>
    </cofactor>
</comment>
<keyword evidence="5" id="KW-1015">Disulfide bond</keyword>
<dbReference type="Pfam" id="PF04777">
    <property type="entry name" value="Evr1_Alr"/>
    <property type="match status" value="1"/>
</dbReference>
<feature type="domain" description="ERV/ALR sulfhydryl oxidase" evidence="8">
    <location>
        <begin position="1"/>
        <end position="102"/>
    </location>
</feature>
<keyword evidence="4 7" id="KW-0560">Oxidoreductase</keyword>
<accession>A0A1V0SJ57</accession>
<gene>
    <name evidence="9" type="ORF">Klosneuvirus_2_186</name>
</gene>
<dbReference type="EMBL" id="KY684109">
    <property type="protein sequence ID" value="ARF11750.1"/>
    <property type="molecule type" value="Genomic_DNA"/>
</dbReference>
<sequence>MKPEIWGPATWTLLHSITLEYPESPTTEDKENIKNFINCFGKVLPCEKCRINFKSHIEEIPLNDDVLNSRKNLIKWMIDVHNSVNKMNGKKELTYHDALKNILVAYNNNNNNNNSSTNKNIVIVILTIIIIILVIALFYKNYQ</sequence>
<dbReference type="PANTHER" id="PTHR12645:SF0">
    <property type="entry name" value="FAD-LINKED SULFHYDRYL OXIDASE ALR"/>
    <property type="match status" value="1"/>
</dbReference>
<dbReference type="PANTHER" id="PTHR12645">
    <property type="entry name" value="ALR/ERV"/>
    <property type="match status" value="1"/>
</dbReference>
<dbReference type="PROSITE" id="PS51324">
    <property type="entry name" value="ERV_ALR"/>
    <property type="match status" value="1"/>
</dbReference>
<dbReference type="InterPro" id="IPR039799">
    <property type="entry name" value="ALR/ERV"/>
</dbReference>
<reference evidence="9" key="1">
    <citation type="journal article" date="2017" name="Science">
        <title>Giant viruses with an expanded complement of translation system components.</title>
        <authorList>
            <person name="Schulz F."/>
            <person name="Yutin N."/>
            <person name="Ivanova N.N."/>
            <person name="Ortega D.R."/>
            <person name="Lee T.K."/>
            <person name="Vierheilig J."/>
            <person name="Daims H."/>
            <person name="Horn M."/>
            <person name="Wagner M."/>
            <person name="Jensen G.J."/>
            <person name="Kyrpides N.C."/>
            <person name="Koonin E.V."/>
            <person name="Woyke T."/>
        </authorList>
    </citation>
    <scope>NUCLEOTIDE SEQUENCE</scope>
    <source>
        <strain evidence="9">KNV1</strain>
    </source>
</reference>
<keyword evidence="3 7" id="KW-0274">FAD</keyword>
<evidence type="ECO:0000313" key="9">
    <source>
        <dbReference type="EMBL" id="ARF11750.1"/>
    </source>
</evidence>
<evidence type="ECO:0000256" key="4">
    <source>
        <dbReference type="ARBA" id="ARBA00023002"/>
    </source>
</evidence>
<protein>
    <recommendedName>
        <fullName evidence="7">Sulfhydryl oxidase</fullName>
        <ecNumber evidence="7">1.8.3.2</ecNumber>
    </recommendedName>
</protein>
<keyword evidence="7" id="KW-0472">Membrane</keyword>
<dbReference type="SUPFAM" id="SSF69000">
    <property type="entry name" value="FAD-dependent thiol oxidase"/>
    <property type="match status" value="1"/>
</dbReference>
<evidence type="ECO:0000256" key="5">
    <source>
        <dbReference type="ARBA" id="ARBA00023157"/>
    </source>
</evidence>
<dbReference type="GO" id="GO:0016971">
    <property type="term" value="F:flavin-dependent sulfhydryl oxidase activity"/>
    <property type="evidence" value="ECO:0007669"/>
    <property type="project" value="InterPro"/>
</dbReference>
<dbReference type="InterPro" id="IPR036774">
    <property type="entry name" value="ERV/ALR_sulphydryl_oxid_sf"/>
</dbReference>
<feature type="transmembrane region" description="Helical" evidence="7">
    <location>
        <begin position="121"/>
        <end position="139"/>
    </location>
</feature>
<keyword evidence="7" id="KW-0812">Transmembrane</keyword>